<feature type="compositionally biased region" description="Basic and acidic residues" evidence="1">
    <location>
        <begin position="72"/>
        <end position="82"/>
    </location>
</feature>
<feature type="compositionally biased region" description="Basic and acidic residues" evidence="1">
    <location>
        <begin position="188"/>
        <end position="212"/>
    </location>
</feature>
<feature type="compositionally biased region" description="Basic residues" evidence="1">
    <location>
        <begin position="83"/>
        <end position="93"/>
    </location>
</feature>
<gene>
    <name evidence="2" type="ORF">AVDCRST_MAG19-4554</name>
</gene>
<feature type="compositionally biased region" description="Basic and acidic residues" evidence="1">
    <location>
        <begin position="226"/>
        <end position="243"/>
    </location>
</feature>
<protein>
    <submittedName>
        <fullName evidence="2">Uncharacterized protein</fullName>
    </submittedName>
</protein>
<accession>A0A6J4VQ45</accession>
<reference evidence="2" key="1">
    <citation type="submission" date="2020-02" db="EMBL/GenBank/DDBJ databases">
        <authorList>
            <person name="Meier V. D."/>
        </authorList>
    </citation>
    <scope>NUCLEOTIDE SEQUENCE</scope>
    <source>
        <strain evidence="2">AVDCRST_MAG19</strain>
    </source>
</reference>
<feature type="compositionally biased region" description="Low complexity" evidence="1">
    <location>
        <begin position="262"/>
        <end position="276"/>
    </location>
</feature>
<feature type="non-terminal residue" evidence="2">
    <location>
        <position position="289"/>
    </location>
</feature>
<feature type="region of interest" description="Disordered" evidence="1">
    <location>
        <begin position="156"/>
        <end position="289"/>
    </location>
</feature>
<dbReference type="EMBL" id="CADCWL010000250">
    <property type="protein sequence ID" value="CAA9585369.1"/>
    <property type="molecule type" value="Genomic_DNA"/>
</dbReference>
<feature type="compositionally biased region" description="Low complexity" evidence="1">
    <location>
        <begin position="114"/>
        <end position="133"/>
    </location>
</feature>
<organism evidence="2">
    <name type="scientific">uncultured Thermomicrobiales bacterium</name>
    <dbReference type="NCBI Taxonomy" id="1645740"/>
    <lineage>
        <taxon>Bacteria</taxon>
        <taxon>Pseudomonadati</taxon>
        <taxon>Thermomicrobiota</taxon>
        <taxon>Thermomicrobia</taxon>
        <taxon>Thermomicrobiales</taxon>
        <taxon>environmental samples</taxon>
    </lineage>
</organism>
<evidence type="ECO:0000313" key="2">
    <source>
        <dbReference type="EMBL" id="CAA9585369.1"/>
    </source>
</evidence>
<feature type="region of interest" description="Disordered" evidence="1">
    <location>
        <begin position="1"/>
        <end position="144"/>
    </location>
</feature>
<feature type="non-terminal residue" evidence="2">
    <location>
        <position position="1"/>
    </location>
</feature>
<evidence type="ECO:0000256" key="1">
    <source>
        <dbReference type="SAM" id="MobiDB-lite"/>
    </source>
</evidence>
<proteinExistence type="predicted"/>
<sequence length="289" mass="29689">GDDNGRLGAPRGHGQRGSPPLRGGGIGPARDPAPRLSRVLVRLGTTDPDAGRRRVPGRRTGPPGLQPVGEAGRGRAVPDRDGHRRRGRPRPAPRRGAGGDRRPRLGRHHRLVPGDEAAGARGAARGRQRAAPGDPGPGAPSPQSACAVVVRLRVPDSRAPGGALPRQRLLGDAPHLAPPAGPAGRVRGGRDPALRRGDRPAGGPHRRDELLPRRLPAPAARGAGGDPDRLPDPGRLGDTRRLPLDPAHPRVGAMGAGPPHRLPAGGKPLGAAGRAGPPERPAAWVSGCV</sequence>
<name>A0A6J4VQ45_9BACT</name>
<dbReference type="AlphaFoldDB" id="A0A6J4VQ45"/>